<reference evidence="9" key="1">
    <citation type="submission" date="2021-05" db="EMBL/GenBank/DDBJ databases">
        <title>The genome of the haptophyte Pavlova lutheri (Diacronema luteri, Pavlovales) - a model for lipid biosynthesis in eukaryotic algae.</title>
        <authorList>
            <person name="Hulatt C.J."/>
            <person name="Posewitz M.C."/>
        </authorList>
    </citation>
    <scope>NUCLEOTIDE SEQUENCE</scope>
    <source>
        <strain evidence="9">NIVA-4/92</strain>
    </source>
</reference>
<dbReference type="InterPro" id="IPR000701">
    <property type="entry name" value="SuccDH_FuR_B_TM-su"/>
</dbReference>
<keyword evidence="6 8" id="KW-0408">Iron</keyword>
<organism evidence="9 10">
    <name type="scientific">Diacronema lutheri</name>
    <name type="common">Unicellular marine alga</name>
    <name type="synonym">Monochrysis lutheri</name>
    <dbReference type="NCBI Taxonomy" id="2081491"/>
    <lineage>
        <taxon>Eukaryota</taxon>
        <taxon>Haptista</taxon>
        <taxon>Haptophyta</taxon>
        <taxon>Pavlovophyceae</taxon>
        <taxon>Pavlovales</taxon>
        <taxon>Pavlovaceae</taxon>
        <taxon>Diacronema</taxon>
    </lineage>
</organism>
<dbReference type="SUPFAM" id="SSF81343">
    <property type="entry name" value="Fumarate reductase respiratory complex transmembrane subunits"/>
    <property type="match status" value="1"/>
</dbReference>
<accession>A0A8J6C331</accession>
<evidence type="ECO:0008006" key="11">
    <source>
        <dbReference type="Google" id="ProtNLM"/>
    </source>
</evidence>
<dbReference type="Proteomes" id="UP000751190">
    <property type="component" value="Unassembled WGS sequence"/>
</dbReference>
<evidence type="ECO:0000256" key="8">
    <source>
        <dbReference type="PIRSR" id="PIRSR000178-1"/>
    </source>
</evidence>
<dbReference type="PANTHER" id="PTHR10978:SF5">
    <property type="entry name" value="SUCCINATE DEHYDROGENASE CYTOCHROME B560 SUBUNIT, MITOCHONDRIAL"/>
    <property type="match status" value="1"/>
</dbReference>
<proteinExistence type="predicted"/>
<evidence type="ECO:0000313" key="10">
    <source>
        <dbReference type="Proteomes" id="UP000751190"/>
    </source>
</evidence>
<evidence type="ECO:0000256" key="4">
    <source>
        <dbReference type="ARBA" id="ARBA00022723"/>
    </source>
</evidence>
<evidence type="ECO:0000256" key="2">
    <source>
        <dbReference type="ARBA" id="ARBA00022617"/>
    </source>
</evidence>
<dbReference type="GO" id="GO:0006099">
    <property type="term" value="P:tricarboxylic acid cycle"/>
    <property type="evidence" value="ECO:0007669"/>
    <property type="project" value="InterPro"/>
</dbReference>
<dbReference type="GO" id="GO:0005739">
    <property type="term" value="C:mitochondrion"/>
    <property type="evidence" value="ECO:0007669"/>
    <property type="project" value="GOC"/>
</dbReference>
<dbReference type="EMBL" id="JAGTXO010000085">
    <property type="protein sequence ID" value="KAG8457056.1"/>
    <property type="molecule type" value="Genomic_DNA"/>
</dbReference>
<dbReference type="GO" id="GO:0006121">
    <property type="term" value="P:mitochondrial electron transport, succinate to ubiquinone"/>
    <property type="evidence" value="ECO:0007669"/>
    <property type="project" value="TreeGrafter"/>
</dbReference>
<dbReference type="OrthoDB" id="588261at2759"/>
<dbReference type="GO" id="GO:0046872">
    <property type="term" value="F:metal ion binding"/>
    <property type="evidence" value="ECO:0007669"/>
    <property type="project" value="UniProtKB-KW"/>
</dbReference>
<evidence type="ECO:0000256" key="6">
    <source>
        <dbReference type="ARBA" id="ARBA00023004"/>
    </source>
</evidence>
<keyword evidence="10" id="KW-1185">Reference proteome</keyword>
<dbReference type="GO" id="GO:0009055">
    <property type="term" value="F:electron transfer activity"/>
    <property type="evidence" value="ECO:0007669"/>
    <property type="project" value="InterPro"/>
</dbReference>
<keyword evidence="3" id="KW-0812">Transmembrane</keyword>
<dbReference type="GO" id="GO:0016020">
    <property type="term" value="C:membrane"/>
    <property type="evidence" value="ECO:0007669"/>
    <property type="project" value="UniProtKB-SubCell"/>
</dbReference>
<comment type="cofactor">
    <cofactor evidence="8">
        <name>heme</name>
        <dbReference type="ChEBI" id="CHEBI:30413"/>
    </cofactor>
    <text evidence="8">The heme is bound between the two transmembrane subunits.</text>
</comment>
<gene>
    <name evidence="9" type="ORF">KFE25_004367</name>
</gene>
<dbReference type="AlphaFoldDB" id="A0A8J6C331"/>
<dbReference type="PANTHER" id="PTHR10978">
    <property type="entry name" value="SUCCINATE DEHYDROGENASE CYTOCHROME B560 SUBUNIT"/>
    <property type="match status" value="1"/>
</dbReference>
<dbReference type="InterPro" id="IPR014314">
    <property type="entry name" value="Succ_DH_cytb556"/>
</dbReference>
<evidence type="ECO:0000256" key="5">
    <source>
        <dbReference type="ARBA" id="ARBA00022989"/>
    </source>
</evidence>
<protein>
    <recommendedName>
        <fullName evidence="11">Succinate dehydrogenase cytochrome b560 subunit, mitochondrial</fullName>
    </recommendedName>
</protein>
<dbReference type="PIRSF" id="PIRSF000178">
    <property type="entry name" value="SDH_cyt_b560"/>
    <property type="match status" value="1"/>
</dbReference>
<keyword evidence="2 8" id="KW-0349">Heme</keyword>
<dbReference type="Gene3D" id="1.20.1300.10">
    <property type="entry name" value="Fumarate reductase/succinate dehydrogenase, transmembrane subunit"/>
    <property type="match status" value="1"/>
</dbReference>
<comment type="caution">
    <text evidence="9">The sequence shown here is derived from an EMBL/GenBank/DDBJ whole genome shotgun (WGS) entry which is preliminary data.</text>
</comment>
<sequence>MLALRRASGLRFAPLGARSLRPLATESYTERMDKTGRPVSPHVTIYKFPAAALSSITTRITGVMLTVGTSAIGAASLAGADVPALVSSCQLAAPALVPVAKVAITYPLTYHWLSAMRHAYWDWTASGLHIKTVRTTSLALFAGAGLLSLGFAAI</sequence>
<evidence type="ECO:0000313" key="9">
    <source>
        <dbReference type="EMBL" id="KAG8457056.1"/>
    </source>
</evidence>
<name>A0A8J6C331_DIALT</name>
<keyword evidence="5" id="KW-1133">Transmembrane helix</keyword>
<keyword evidence="7" id="KW-0472">Membrane</keyword>
<keyword evidence="4 8" id="KW-0479">Metal-binding</keyword>
<evidence type="ECO:0000256" key="3">
    <source>
        <dbReference type="ARBA" id="ARBA00022692"/>
    </source>
</evidence>
<comment type="subcellular location">
    <subcellularLocation>
        <location evidence="1">Membrane</location>
    </subcellularLocation>
</comment>
<dbReference type="InterPro" id="IPR034804">
    <property type="entry name" value="SQR/QFR_C/D"/>
</dbReference>
<dbReference type="CDD" id="cd03499">
    <property type="entry name" value="SQR_TypeC_SdhC"/>
    <property type="match status" value="1"/>
</dbReference>
<feature type="binding site" description="axial binding residue" evidence="8">
    <location>
        <position position="111"/>
    </location>
    <ligand>
        <name>heme</name>
        <dbReference type="ChEBI" id="CHEBI:30413"/>
        <note>ligand shared with second transmembrane subunit</note>
    </ligand>
    <ligandPart>
        <name>Fe</name>
        <dbReference type="ChEBI" id="CHEBI:18248"/>
    </ligandPart>
</feature>
<dbReference type="NCBIfam" id="TIGR02970">
    <property type="entry name" value="succ_dehyd_cytB"/>
    <property type="match status" value="1"/>
</dbReference>
<evidence type="ECO:0000256" key="1">
    <source>
        <dbReference type="ARBA" id="ARBA00004370"/>
    </source>
</evidence>
<dbReference type="OMA" id="HVEIYAF"/>
<dbReference type="Pfam" id="PF01127">
    <property type="entry name" value="Sdh_cyt"/>
    <property type="match status" value="1"/>
</dbReference>
<evidence type="ECO:0000256" key="7">
    <source>
        <dbReference type="ARBA" id="ARBA00023136"/>
    </source>
</evidence>